<organism evidence="2 3">
    <name type="scientific">Burkholderia oklahomensis</name>
    <dbReference type="NCBI Taxonomy" id="342113"/>
    <lineage>
        <taxon>Bacteria</taxon>
        <taxon>Pseudomonadati</taxon>
        <taxon>Pseudomonadota</taxon>
        <taxon>Betaproteobacteria</taxon>
        <taxon>Burkholderiales</taxon>
        <taxon>Burkholderiaceae</taxon>
        <taxon>Burkholderia</taxon>
        <taxon>pseudomallei group</taxon>
    </lineage>
</organism>
<dbReference type="KEGG" id="bok:DM82_51"/>
<dbReference type="AlphaFoldDB" id="A0AAI8FP01"/>
<accession>A0AAI8FP01</accession>
<evidence type="ECO:0000256" key="1">
    <source>
        <dbReference type="SAM" id="MobiDB-lite"/>
    </source>
</evidence>
<dbReference type="InterPro" id="IPR024787">
    <property type="entry name" value="EcsC"/>
</dbReference>
<dbReference type="Pfam" id="PF12787">
    <property type="entry name" value="EcsC"/>
    <property type="match status" value="1"/>
</dbReference>
<dbReference type="PANTHER" id="PTHR41260">
    <property type="entry name" value="PROTEIN ECSC"/>
    <property type="match status" value="1"/>
</dbReference>
<evidence type="ECO:0000313" key="2">
    <source>
        <dbReference type="EMBL" id="AIO67415.1"/>
    </source>
</evidence>
<evidence type="ECO:0000313" key="3">
    <source>
        <dbReference type="Proteomes" id="UP000029424"/>
    </source>
</evidence>
<dbReference type="EMBL" id="CP008726">
    <property type="protein sequence ID" value="AIO67415.1"/>
    <property type="molecule type" value="Genomic_DNA"/>
</dbReference>
<sequence length="306" mass="31862">MEPLTIVAGPTLSAEDLDTLRRAKLALESPSLTIKLTSIVGAPVEKMIGKLPGFATDKINDATQLALRKCLHLALRTLGKSGGVASDGETPNKPSNLLHKLAVATTGAAGGAFGLFALPVELPVTTTLMFRSICDIARSEGEDLSTVEAQLQCLAVLGMGGGFGPLPGAGKKDGDKSGKDGKRNDRGKEEEDADIGYFVLRGALAQAVSKASSEIASKGFATHGSAALFRLVQTIASRFSVQVTEQIAAKSIPAIGAVLGATVNTLFIDHFQQAAHGHFAVRRLERKYGQAAVKAAYQAIDASAVR</sequence>
<reference evidence="2 3" key="1">
    <citation type="submission" date="2014-06" db="EMBL/GenBank/DDBJ databases">
        <authorList>
            <person name="Bishop-Lilly K.A."/>
            <person name="Broomall S.M."/>
            <person name="Chain P.S."/>
            <person name="Chertkov O."/>
            <person name="Coyne S.R."/>
            <person name="Daligault H.E."/>
            <person name="Davenport K.W."/>
            <person name="Erkkila T."/>
            <person name="Frey K.G."/>
            <person name="Gibbons H.S."/>
            <person name="Gu W."/>
            <person name="Jaissle J."/>
            <person name="Johnson S.L."/>
            <person name="Koroleva G.I."/>
            <person name="Ladner J.T."/>
            <person name="Lo C.-C."/>
            <person name="Minogue T.D."/>
            <person name="Munk C."/>
            <person name="Palacios G.F."/>
            <person name="Redden C.L."/>
            <person name="Rosenzweig C.N."/>
            <person name="Scholz M.B."/>
            <person name="Teshima H."/>
            <person name="Xu Y."/>
        </authorList>
    </citation>
    <scope>NUCLEOTIDE SEQUENCE [LARGE SCALE GENOMIC DNA]</scope>
    <source>
        <strain evidence="2 3">EO147</strain>
    </source>
</reference>
<feature type="region of interest" description="Disordered" evidence="1">
    <location>
        <begin position="167"/>
        <end position="189"/>
    </location>
</feature>
<gene>
    <name evidence="2" type="ORF">DM82_51</name>
</gene>
<proteinExistence type="predicted"/>
<name>A0AAI8FP01_9BURK</name>
<dbReference type="Proteomes" id="UP000029424">
    <property type="component" value="Chromosome 1"/>
</dbReference>
<dbReference type="PANTHER" id="PTHR41260:SF1">
    <property type="entry name" value="PROTEIN ECSC"/>
    <property type="match status" value="1"/>
</dbReference>
<dbReference type="RefSeq" id="WP_010101700.1">
    <property type="nucleotide sequence ID" value="NZ_CP008726.1"/>
</dbReference>
<keyword evidence="3" id="KW-1185">Reference proteome</keyword>
<protein>
    <submittedName>
        <fullName evidence="2">EcsC family protein</fullName>
    </submittedName>
</protein>
<feature type="compositionally biased region" description="Basic and acidic residues" evidence="1">
    <location>
        <begin position="170"/>
        <end position="189"/>
    </location>
</feature>